<accession>A0A557NSR1</accession>
<evidence type="ECO:0000313" key="1">
    <source>
        <dbReference type="EMBL" id="TVO31470.1"/>
    </source>
</evidence>
<reference evidence="1 2" key="1">
    <citation type="submission" date="2019-07" db="EMBL/GenBank/DDBJ databases">
        <title>The draft genome sequence of Vibrio algivorus M1486.</title>
        <authorList>
            <person name="Meng X."/>
        </authorList>
    </citation>
    <scope>NUCLEOTIDE SEQUENCE [LARGE SCALE GENOMIC DNA]</scope>
    <source>
        <strain evidence="1 2">M1486</strain>
    </source>
</reference>
<dbReference type="OrthoDB" id="5465469at2"/>
<gene>
    <name evidence="1" type="ORF">FOF44_18025</name>
</gene>
<dbReference type="AlphaFoldDB" id="A0A557NSR1"/>
<dbReference type="EMBL" id="VMKJ01000079">
    <property type="protein sequence ID" value="TVO31470.1"/>
    <property type="molecule type" value="Genomic_DNA"/>
</dbReference>
<dbReference type="RefSeq" id="WP_144389271.1">
    <property type="nucleotide sequence ID" value="NZ_CANNCB010000089.1"/>
</dbReference>
<evidence type="ECO:0000313" key="2">
    <source>
        <dbReference type="Proteomes" id="UP000319828"/>
    </source>
</evidence>
<name>A0A557NSR1_9VIBR</name>
<evidence type="ECO:0008006" key="3">
    <source>
        <dbReference type="Google" id="ProtNLM"/>
    </source>
</evidence>
<organism evidence="1 2">
    <name type="scientific">Vibrio algivorus</name>
    <dbReference type="NCBI Taxonomy" id="1667024"/>
    <lineage>
        <taxon>Bacteria</taxon>
        <taxon>Pseudomonadati</taxon>
        <taxon>Pseudomonadota</taxon>
        <taxon>Gammaproteobacteria</taxon>
        <taxon>Vibrionales</taxon>
        <taxon>Vibrionaceae</taxon>
        <taxon>Vibrio</taxon>
    </lineage>
</organism>
<protein>
    <recommendedName>
        <fullName evidence="3">Glycosyltransferase family 2 protein</fullName>
    </recommendedName>
</protein>
<comment type="caution">
    <text evidence="1">The sequence shown here is derived from an EMBL/GenBank/DDBJ whole genome shotgun (WGS) entry which is preliminary data.</text>
</comment>
<sequence length="298" mass="34465">MQKIKKIVFQLAKSIKTIVFFDKKMNEAIITQSFLDSALHSKESLIDESNADLVISLTTYNKRINDVYLVIESLGRQTVKAGNIVLWLCEKEFNQASLPILIKNQMSRGLTVHFCEDLKSYKKLIPSLKEYYDRNIITVDDDVIYPWYFVEYFQKDSLLHKDTVLCYRAHQMLKNKKGDLSSYKSWNHKVSCCDARYDIFPTGVGGVYYPAGIFDKTCIDYALASQLAPYGDDIWFKTMTLINGKKSKLVGLYFNYDNDFIDISSSDDIALSKVNLRKGRNDEQLRNICKYFDISKLI</sequence>
<dbReference type="Proteomes" id="UP000319828">
    <property type="component" value="Unassembled WGS sequence"/>
</dbReference>
<proteinExistence type="predicted"/>